<dbReference type="AlphaFoldDB" id="A0A8S1QQL7"/>
<dbReference type="Proteomes" id="UP000692954">
    <property type="component" value="Unassembled WGS sequence"/>
</dbReference>
<protein>
    <submittedName>
        <fullName evidence="1">Uncharacterized protein</fullName>
    </submittedName>
</protein>
<accession>A0A8S1QQL7</accession>
<sequence>MKNAMQKQKSQSLLQINSFLWFYRQINTQFKEVILIKQLSETSSNGEISNDKLNYITNIVNQFQNDLVIFIYESQYWESQEGFIMLEGEFQKIKVNQLLERFQNQYLLKFYVNNLDQIQRKLEMAFKFLDYIEYVCKKQDELENLYDNLVQWIKRNLR</sequence>
<organism evidence="1 2">
    <name type="scientific">Paramecium sonneborni</name>
    <dbReference type="NCBI Taxonomy" id="65129"/>
    <lineage>
        <taxon>Eukaryota</taxon>
        <taxon>Sar</taxon>
        <taxon>Alveolata</taxon>
        <taxon>Ciliophora</taxon>
        <taxon>Intramacronucleata</taxon>
        <taxon>Oligohymenophorea</taxon>
        <taxon>Peniculida</taxon>
        <taxon>Parameciidae</taxon>
        <taxon>Paramecium</taxon>
    </lineage>
</organism>
<comment type="caution">
    <text evidence="1">The sequence shown here is derived from an EMBL/GenBank/DDBJ whole genome shotgun (WGS) entry which is preliminary data.</text>
</comment>
<name>A0A8S1QQL7_9CILI</name>
<proteinExistence type="predicted"/>
<evidence type="ECO:0000313" key="2">
    <source>
        <dbReference type="Proteomes" id="UP000692954"/>
    </source>
</evidence>
<dbReference type="EMBL" id="CAJJDN010000112">
    <property type="protein sequence ID" value="CAD8116820.1"/>
    <property type="molecule type" value="Genomic_DNA"/>
</dbReference>
<keyword evidence="2" id="KW-1185">Reference proteome</keyword>
<reference evidence="1" key="1">
    <citation type="submission" date="2021-01" db="EMBL/GenBank/DDBJ databases">
        <authorList>
            <consortium name="Genoscope - CEA"/>
            <person name="William W."/>
        </authorList>
    </citation>
    <scope>NUCLEOTIDE SEQUENCE</scope>
</reference>
<gene>
    <name evidence="1" type="ORF">PSON_ATCC_30995.1.T1120040</name>
</gene>
<evidence type="ECO:0000313" key="1">
    <source>
        <dbReference type="EMBL" id="CAD8116820.1"/>
    </source>
</evidence>